<dbReference type="VEuPathDB" id="FungiDB:BON22_1633"/>
<dbReference type="PROSITE" id="PS50048">
    <property type="entry name" value="ZN2_CY6_FUNGAL_2"/>
    <property type="match status" value="1"/>
</dbReference>
<evidence type="ECO:0000256" key="7">
    <source>
        <dbReference type="ARBA" id="ARBA00023242"/>
    </source>
</evidence>
<evidence type="ECO:0000256" key="3">
    <source>
        <dbReference type="ARBA" id="ARBA00022833"/>
    </source>
</evidence>
<dbReference type="GO" id="GO:0000981">
    <property type="term" value="F:DNA-binding transcription factor activity, RNA polymerase II-specific"/>
    <property type="evidence" value="ECO:0007669"/>
    <property type="project" value="InterPro"/>
</dbReference>
<dbReference type="InterPro" id="IPR001138">
    <property type="entry name" value="Zn2Cys6_DnaBD"/>
</dbReference>
<keyword evidence="6" id="KW-0804">Transcription</keyword>
<dbReference type="CDD" id="cd00067">
    <property type="entry name" value="GAL4"/>
    <property type="match status" value="1"/>
</dbReference>
<sequence>MTPELLRTPSAVTLSPEPEKRRPAKRRRKTSSCNACRKLKTRCDFEPVAGKCHRCNVLKIDCSLTEEKMDQIANSIAEASKSSYDEEEEDRLDRLENGLNAVLKKLDELQHDTRTYSNSSSVQFVRGDVSSPESVRPANGRKHRGSFSSGGKCNYLDNSVVNAPLNVISRLDGKLFRRINNYTCFMDLCRTEFLTNFYYPRKEFCLKLGTNFLNIAHFWIVPGGIKSISNDYVEQHPLISAVFVLLAMGFDENYSYVEEQHQLYWIVRKMLSMALSTTPLTDHDCEAILYCSLYNIARKPAQPLLDNWITSGSGVKHMMLSSNFYKIRTNVKEKRYEPDDLFHVRIFTLLAISHLQNSIGSGRPHTIPNDYFDVCDLLIKFPQSNLEDTVNHAAVQLARTAHKLFYVKDLIMNLMRDEEFSTYEDLQCFKFEDLHKWKVQWSELIHQDVSGVLMFNYDFYHVTLSRRFLSSYKSSVDSETTKYIEIAYNTAMAYCMSILTRFLKLPKSIVKGSPSFLLTQIVYSCVTLYDFQSRFDAKFSTQYLSLVSKVYWHLNHVGETRNDATDTVGQIIKTLVDVRSVNGVSADGASSGAVNGLEPPLDGGFEFDYKPLHDEISYEYSSDMRSALLDVERFETFEEFFKGIVSQ</sequence>
<dbReference type="GO" id="GO:0000976">
    <property type="term" value="F:transcription cis-regulatory region binding"/>
    <property type="evidence" value="ECO:0007669"/>
    <property type="project" value="TreeGrafter"/>
</dbReference>
<dbReference type="SUPFAM" id="SSF57701">
    <property type="entry name" value="Zn2/Cys6 DNA-binding domain"/>
    <property type="match status" value="1"/>
</dbReference>
<gene>
    <name evidence="11" type="ORF">CYFA0S_01e16842g</name>
</gene>
<dbReference type="Pfam" id="PF00172">
    <property type="entry name" value="Zn_clus"/>
    <property type="match status" value="1"/>
</dbReference>
<dbReference type="Gene3D" id="4.10.240.10">
    <property type="entry name" value="Zn(2)-C6 fungal-type DNA-binding domain"/>
    <property type="match status" value="1"/>
</dbReference>
<keyword evidence="2" id="KW-0479">Metal-binding</keyword>
<dbReference type="PANTHER" id="PTHR31845:SF34">
    <property type="entry name" value="TRANSCRIPTIONAL ACTIVATOR OF PROTEASES PRTT"/>
    <property type="match status" value="1"/>
</dbReference>
<evidence type="ECO:0000256" key="2">
    <source>
        <dbReference type="ARBA" id="ARBA00022723"/>
    </source>
</evidence>
<organism evidence="11">
    <name type="scientific">Cyberlindnera fabianii</name>
    <name type="common">Yeast</name>
    <name type="synonym">Hansenula fabianii</name>
    <dbReference type="NCBI Taxonomy" id="36022"/>
    <lineage>
        <taxon>Eukaryota</taxon>
        <taxon>Fungi</taxon>
        <taxon>Dikarya</taxon>
        <taxon>Ascomycota</taxon>
        <taxon>Saccharomycotina</taxon>
        <taxon>Saccharomycetes</taxon>
        <taxon>Phaffomycetales</taxon>
        <taxon>Phaffomycetaceae</taxon>
        <taxon>Cyberlindnera</taxon>
    </lineage>
</organism>
<evidence type="ECO:0000256" key="5">
    <source>
        <dbReference type="ARBA" id="ARBA00023125"/>
    </source>
</evidence>
<dbReference type="PROSITE" id="PS00463">
    <property type="entry name" value="ZN2_CY6_FUNGAL_1"/>
    <property type="match status" value="1"/>
</dbReference>
<dbReference type="InterPro" id="IPR036864">
    <property type="entry name" value="Zn2-C6_fun-type_DNA-bd_sf"/>
</dbReference>
<evidence type="ECO:0000256" key="1">
    <source>
        <dbReference type="ARBA" id="ARBA00004123"/>
    </source>
</evidence>
<evidence type="ECO:0000313" key="11">
    <source>
        <dbReference type="EMBL" id="CDR37772.1"/>
    </source>
</evidence>
<dbReference type="PhylomeDB" id="A0A061AJK5"/>
<dbReference type="CDD" id="cd12148">
    <property type="entry name" value="fungal_TF_MHR"/>
    <property type="match status" value="1"/>
</dbReference>
<evidence type="ECO:0000256" key="9">
    <source>
        <dbReference type="SAM" id="MobiDB-lite"/>
    </source>
</evidence>
<reference evidence="11" key="1">
    <citation type="journal article" date="2014" name="Genome Announc.">
        <title>Genome sequence of the yeast Cyberlindnera fabianii (Hansenula fabianii).</title>
        <authorList>
            <person name="Freel K.C."/>
            <person name="Sarilar V."/>
            <person name="Neuveglise C."/>
            <person name="Devillers H."/>
            <person name="Friedrich A."/>
            <person name="Schacherer J."/>
        </authorList>
    </citation>
    <scope>NUCLEOTIDE SEQUENCE</scope>
    <source>
        <strain evidence="11">YJS4271</strain>
    </source>
</reference>
<dbReference type="SMART" id="SM00066">
    <property type="entry name" value="GAL4"/>
    <property type="match status" value="1"/>
</dbReference>
<protein>
    <submittedName>
        <fullName evidence="11">CYFA0S01e16842g1_1</fullName>
    </submittedName>
</protein>
<dbReference type="InterPro" id="IPR051089">
    <property type="entry name" value="prtT"/>
</dbReference>
<dbReference type="PANTHER" id="PTHR31845">
    <property type="entry name" value="FINGER DOMAIN PROTEIN, PUTATIVE-RELATED"/>
    <property type="match status" value="1"/>
</dbReference>
<evidence type="ECO:0000256" key="8">
    <source>
        <dbReference type="SAM" id="Coils"/>
    </source>
</evidence>
<dbReference type="EMBL" id="LK052886">
    <property type="protein sequence ID" value="CDR37772.1"/>
    <property type="molecule type" value="Genomic_DNA"/>
</dbReference>
<keyword evidence="5" id="KW-0238">DNA-binding</keyword>
<evidence type="ECO:0000256" key="4">
    <source>
        <dbReference type="ARBA" id="ARBA00023015"/>
    </source>
</evidence>
<dbReference type="AlphaFoldDB" id="A0A061AJK5"/>
<dbReference type="GO" id="GO:0005634">
    <property type="term" value="C:nucleus"/>
    <property type="evidence" value="ECO:0007669"/>
    <property type="project" value="UniProtKB-SubCell"/>
</dbReference>
<accession>A0A061AJK5</accession>
<dbReference type="OrthoDB" id="2595934at2759"/>
<evidence type="ECO:0000259" key="10">
    <source>
        <dbReference type="PROSITE" id="PS50048"/>
    </source>
</evidence>
<proteinExistence type="predicted"/>
<keyword evidence="7" id="KW-0539">Nucleus</keyword>
<feature type="coiled-coil region" evidence="8">
    <location>
        <begin position="85"/>
        <end position="112"/>
    </location>
</feature>
<keyword evidence="4" id="KW-0805">Transcription regulation</keyword>
<keyword evidence="8" id="KW-0175">Coiled coil</keyword>
<feature type="region of interest" description="Disordered" evidence="9">
    <location>
        <begin position="1"/>
        <end position="28"/>
    </location>
</feature>
<feature type="domain" description="Zn(2)-C6 fungal-type" evidence="10">
    <location>
        <begin position="32"/>
        <end position="64"/>
    </location>
</feature>
<keyword evidence="3" id="KW-0862">Zinc</keyword>
<comment type="subcellular location">
    <subcellularLocation>
        <location evidence="1">Nucleus</location>
    </subcellularLocation>
</comment>
<evidence type="ECO:0000256" key="6">
    <source>
        <dbReference type="ARBA" id="ARBA00023163"/>
    </source>
</evidence>
<dbReference type="GO" id="GO:0008270">
    <property type="term" value="F:zinc ion binding"/>
    <property type="evidence" value="ECO:0007669"/>
    <property type="project" value="InterPro"/>
</dbReference>
<name>A0A061AJK5_CYBFA</name>